<reference evidence="1" key="2">
    <citation type="submission" date="2021-04" db="EMBL/GenBank/DDBJ databases">
        <authorList>
            <person name="Gilroy R."/>
        </authorList>
    </citation>
    <scope>NUCLEOTIDE SEQUENCE</scope>
    <source>
        <strain evidence="1">1068</strain>
    </source>
</reference>
<sequence length="288" mass="33383">MVRYYEIAGLILACYLPETEFFQESVQYSRFRSEAKEADVQVDFFIKEIEKERGTLVYQDERQHIRTEQEEILRYIGNFSLDEKTGKPLICQRYQKGKPGKYKIYLSGNGEYFSEKFFMDNMGLDHIMADFGRVILHSSFLVYRGEGILFSAPSGTGKSTQADLWEKYLPGTEIVNGDRSILGYKEGRIWAYGLPMCGSSGITKQIYAPVKSIVVLRQGKENQLSRLKPSHAFRFLLSECGVSLWSKEDMEQVMQILQDVVQHVPVYYFSCRPDEYAVYTLRNVLYKD</sequence>
<proteinExistence type="predicted"/>
<protein>
    <recommendedName>
        <fullName evidence="3">SynChlorMet cassette protein ScmC</fullName>
    </recommendedName>
</protein>
<dbReference type="Proteomes" id="UP000824056">
    <property type="component" value="Unassembled WGS sequence"/>
</dbReference>
<dbReference type="SUPFAM" id="SSF52540">
    <property type="entry name" value="P-loop containing nucleoside triphosphate hydrolases"/>
    <property type="match status" value="1"/>
</dbReference>
<dbReference type="InterPro" id="IPR027417">
    <property type="entry name" value="P-loop_NTPase"/>
</dbReference>
<evidence type="ECO:0000313" key="1">
    <source>
        <dbReference type="EMBL" id="HIZ65398.1"/>
    </source>
</evidence>
<dbReference type="EMBL" id="DXBG01000137">
    <property type="protein sequence ID" value="HIZ65398.1"/>
    <property type="molecule type" value="Genomic_DNA"/>
</dbReference>
<name>A0A9D2FQ81_9FIRM</name>
<evidence type="ECO:0008006" key="3">
    <source>
        <dbReference type="Google" id="ProtNLM"/>
    </source>
</evidence>
<reference evidence="1" key="1">
    <citation type="journal article" date="2021" name="PeerJ">
        <title>Extensive microbial diversity within the chicken gut microbiome revealed by metagenomics and culture.</title>
        <authorList>
            <person name="Gilroy R."/>
            <person name="Ravi A."/>
            <person name="Getino M."/>
            <person name="Pursley I."/>
            <person name="Horton D.L."/>
            <person name="Alikhan N.F."/>
            <person name="Baker D."/>
            <person name="Gharbi K."/>
            <person name="Hall N."/>
            <person name="Watson M."/>
            <person name="Adriaenssens E.M."/>
            <person name="Foster-Nyarko E."/>
            <person name="Jarju S."/>
            <person name="Secka A."/>
            <person name="Antonio M."/>
            <person name="Oren A."/>
            <person name="Chaudhuri R.R."/>
            <person name="La Ragione R."/>
            <person name="Hildebrand F."/>
            <person name="Pallen M.J."/>
        </authorList>
    </citation>
    <scope>NUCLEOTIDE SEQUENCE</scope>
    <source>
        <strain evidence="1">1068</strain>
    </source>
</reference>
<dbReference type="AlphaFoldDB" id="A0A9D2FQ81"/>
<organism evidence="1 2">
    <name type="scientific">Candidatus Blautia pullicola</name>
    <dbReference type="NCBI Taxonomy" id="2838498"/>
    <lineage>
        <taxon>Bacteria</taxon>
        <taxon>Bacillati</taxon>
        <taxon>Bacillota</taxon>
        <taxon>Clostridia</taxon>
        <taxon>Lachnospirales</taxon>
        <taxon>Lachnospiraceae</taxon>
        <taxon>Blautia</taxon>
    </lineage>
</organism>
<dbReference type="SUPFAM" id="SSF53795">
    <property type="entry name" value="PEP carboxykinase-like"/>
    <property type="match status" value="1"/>
</dbReference>
<dbReference type="Gene3D" id="3.40.50.300">
    <property type="entry name" value="P-loop containing nucleotide triphosphate hydrolases"/>
    <property type="match status" value="1"/>
</dbReference>
<accession>A0A9D2FQ81</accession>
<comment type="caution">
    <text evidence="1">The sequence shown here is derived from an EMBL/GenBank/DDBJ whole genome shotgun (WGS) entry which is preliminary data.</text>
</comment>
<evidence type="ECO:0000313" key="2">
    <source>
        <dbReference type="Proteomes" id="UP000824056"/>
    </source>
</evidence>
<gene>
    <name evidence="1" type="ORF">H9809_05805</name>
</gene>